<keyword evidence="7 10" id="KW-0496">Mitochondrion</keyword>
<evidence type="ECO:0000256" key="7">
    <source>
        <dbReference type="ARBA" id="ARBA00023128"/>
    </source>
</evidence>
<dbReference type="EMBL" id="CP028774">
    <property type="protein sequence ID" value="AWU75601.1"/>
    <property type="molecule type" value="Genomic_DNA"/>
</dbReference>
<dbReference type="InterPro" id="IPR025792">
    <property type="entry name" value="tRNA_Gua_MeTrfase_euk"/>
</dbReference>
<protein>
    <recommendedName>
        <fullName evidence="10">tRNA (guanine(37)-N1)-methyltransferase</fullName>
        <ecNumber evidence="10">2.1.1.228</ecNumber>
    </recommendedName>
    <alternativeName>
        <fullName evidence="10">M1G-methyltransferase</fullName>
    </alternativeName>
    <alternativeName>
        <fullName evidence="10">tRNA [GM37] methyltransferase</fullName>
    </alternativeName>
    <alternativeName>
        <fullName evidence="10">tRNA methyltransferase 5</fullName>
    </alternativeName>
</protein>
<proteinExistence type="inferred from homology"/>
<dbReference type="EC" id="2.1.1.228" evidence="10"/>
<keyword evidence="6 10" id="KW-0819">tRNA processing</keyword>
<dbReference type="GO" id="GO:0052906">
    <property type="term" value="F:tRNA (guanine(37)-N1)-methyltransferase activity"/>
    <property type="evidence" value="ECO:0007669"/>
    <property type="project" value="UniProtKB-UniRule"/>
</dbReference>
<dbReference type="GO" id="GO:0005634">
    <property type="term" value="C:nucleus"/>
    <property type="evidence" value="ECO:0007669"/>
    <property type="project" value="UniProtKB-SubCell"/>
</dbReference>
<evidence type="ECO:0000256" key="4">
    <source>
        <dbReference type="ARBA" id="ARBA00022679"/>
    </source>
</evidence>
<comment type="catalytic activity">
    <reaction evidence="9 10">
        <text>guanosine(37) in tRNA + S-adenosyl-L-methionine = N(1)-methylguanosine(37) in tRNA + S-adenosyl-L-homocysteine + H(+)</text>
        <dbReference type="Rhea" id="RHEA:36899"/>
        <dbReference type="Rhea" id="RHEA-COMP:10145"/>
        <dbReference type="Rhea" id="RHEA-COMP:10147"/>
        <dbReference type="ChEBI" id="CHEBI:15378"/>
        <dbReference type="ChEBI" id="CHEBI:57856"/>
        <dbReference type="ChEBI" id="CHEBI:59789"/>
        <dbReference type="ChEBI" id="CHEBI:73542"/>
        <dbReference type="ChEBI" id="CHEBI:74269"/>
        <dbReference type="EC" id="2.1.1.228"/>
    </reaction>
</comment>
<evidence type="ECO:0000256" key="2">
    <source>
        <dbReference type="ARBA" id="ARBA00022490"/>
    </source>
</evidence>
<keyword evidence="5 10" id="KW-0949">S-adenosyl-L-methionine</keyword>
<comment type="subcellular location">
    <subcellularLocation>
        <location evidence="10">Mitochondrion matrix</location>
    </subcellularLocation>
    <subcellularLocation>
        <location evidence="10">Nucleus</location>
    </subcellularLocation>
    <subcellularLocation>
        <location evidence="10">Cytoplasm</location>
    </subcellularLocation>
    <text evidence="10">Predominantly in the mitochondria and in the nucleus.</text>
</comment>
<dbReference type="SUPFAM" id="SSF53335">
    <property type="entry name" value="S-adenosyl-L-methionine-dependent methyltransferases"/>
    <property type="match status" value="1"/>
</dbReference>
<dbReference type="InterPro" id="IPR056743">
    <property type="entry name" value="TRM5-TYW2-like_MTfase"/>
</dbReference>
<dbReference type="HAMAP" id="MF_03152">
    <property type="entry name" value="TRM5"/>
    <property type="match status" value="1"/>
</dbReference>
<keyword evidence="8 10" id="KW-0539">Nucleus</keyword>
<dbReference type="InterPro" id="IPR030382">
    <property type="entry name" value="MeTrfase_TRM5/TYW2"/>
</dbReference>
<dbReference type="FunFam" id="3.30.300.110:FF:000001">
    <property type="entry name" value="tRNA (guanine(37)-N1)-methyltransferase"/>
    <property type="match status" value="1"/>
</dbReference>
<organism evidence="13 14">
    <name type="scientific">Pichia kudriavzevii</name>
    <name type="common">Yeast</name>
    <name type="synonym">Issatchenkia orientalis</name>
    <dbReference type="NCBI Taxonomy" id="4909"/>
    <lineage>
        <taxon>Eukaryota</taxon>
        <taxon>Fungi</taxon>
        <taxon>Dikarya</taxon>
        <taxon>Ascomycota</taxon>
        <taxon>Saccharomycotina</taxon>
        <taxon>Pichiomycetes</taxon>
        <taxon>Pichiales</taxon>
        <taxon>Pichiaceae</taxon>
        <taxon>Pichia</taxon>
    </lineage>
</organism>
<evidence type="ECO:0000259" key="12">
    <source>
        <dbReference type="PROSITE" id="PS51684"/>
    </source>
</evidence>
<dbReference type="GO" id="GO:0002939">
    <property type="term" value="P:tRNA N1-guanine methylation"/>
    <property type="evidence" value="ECO:0007669"/>
    <property type="project" value="TreeGrafter"/>
</dbReference>
<feature type="region of interest" description="Disordered" evidence="11">
    <location>
        <begin position="384"/>
        <end position="415"/>
    </location>
</feature>
<feature type="binding site" evidence="10">
    <location>
        <begin position="361"/>
        <end position="362"/>
    </location>
    <ligand>
        <name>S-adenosyl-L-methionine</name>
        <dbReference type="ChEBI" id="CHEBI:59789"/>
    </ligand>
</feature>
<dbReference type="OrthoDB" id="408788at2759"/>
<evidence type="ECO:0000313" key="14">
    <source>
        <dbReference type="Proteomes" id="UP000249293"/>
    </source>
</evidence>
<gene>
    <name evidence="10" type="primary">TRM5</name>
    <name evidence="13" type="ORF">C5L36_0B08460</name>
</gene>
<keyword evidence="14" id="KW-1185">Reference proteome</keyword>
<keyword evidence="2 10" id="KW-0963">Cytoplasm</keyword>
<reference evidence="13 14" key="1">
    <citation type="submission" date="2018-06" db="EMBL/GenBank/DDBJ databases">
        <title>Population genomics shows no distinction between pathogenic Candida krusei and environmental Pichia kudriavzevii: One species, four names.</title>
        <authorList>
            <person name="Douglass A.P."/>
            <person name="Offei B."/>
            <person name="Braun-Galleani S."/>
            <person name="Coughlan A.Y."/>
            <person name="Martos A."/>
            <person name="Ortiz-Merino R.A."/>
            <person name="Byrne K.P."/>
            <person name="Wolfe K.H."/>
        </authorList>
    </citation>
    <scope>NUCLEOTIDE SEQUENCE [LARGE SCALE GENOMIC DNA]</scope>
    <source>
        <strain evidence="13 14">CBS573</strain>
    </source>
</reference>
<name>A0A2U9R2X1_PICKU</name>
<feature type="binding site" evidence="10">
    <location>
        <position position="430"/>
    </location>
    <ligand>
        <name>S-adenosyl-L-methionine</name>
        <dbReference type="ChEBI" id="CHEBI:59789"/>
    </ligand>
</feature>
<comment type="function">
    <text evidence="10">Specifically methylates the N1 position of guanosine-37 in various cytoplasmic and mitochondrial tRNAs. Methylation is not dependent on the nature of the nucleoside 5' of the target nucleoside. This is the first step in the biosynthesis of wybutosine (yW), a modified base adjacent to the anticodon of tRNAs and required for accurate decoding.</text>
</comment>
<evidence type="ECO:0000256" key="9">
    <source>
        <dbReference type="ARBA" id="ARBA00047783"/>
    </source>
</evidence>
<keyword evidence="3 10" id="KW-0489">Methyltransferase</keyword>
<comment type="similarity">
    <text evidence="10">Belongs to the TRM5 / TYW2 family.</text>
</comment>
<evidence type="ECO:0000256" key="1">
    <source>
        <dbReference type="ARBA" id="ARBA00009775"/>
    </source>
</evidence>
<dbReference type="PANTHER" id="PTHR23245:SF36">
    <property type="entry name" value="TRNA (GUANINE(37)-N1)-METHYLTRANSFERASE"/>
    <property type="match status" value="1"/>
</dbReference>
<dbReference type="Pfam" id="PF02475">
    <property type="entry name" value="TRM5-TYW2_MTfase"/>
    <property type="match status" value="1"/>
</dbReference>
<dbReference type="PANTHER" id="PTHR23245">
    <property type="entry name" value="TRNA METHYLTRANSFERASE"/>
    <property type="match status" value="1"/>
</dbReference>
<dbReference type="PROSITE" id="PS51684">
    <property type="entry name" value="SAM_MT_TRM5_TYW2"/>
    <property type="match status" value="1"/>
</dbReference>
<accession>A0A2U9R2X1</accession>
<evidence type="ECO:0000256" key="8">
    <source>
        <dbReference type="ARBA" id="ARBA00023242"/>
    </source>
</evidence>
<comment type="subunit">
    <text evidence="10">Monomer.</text>
</comment>
<dbReference type="Proteomes" id="UP000249293">
    <property type="component" value="Chromosome 2"/>
</dbReference>
<feature type="domain" description="SAM-dependent methyltransferase TRM5/TYW2-type" evidence="12">
    <location>
        <begin position="206"/>
        <end position="534"/>
    </location>
</feature>
<dbReference type="STRING" id="4909.A0A2U9R2X1"/>
<evidence type="ECO:0000313" key="13">
    <source>
        <dbReference type="EMBL" id="AWU75601.1"/>
    </source>
</evidence>
<evidence type="ECO:0000256" key="5">
    <source>
        <dbReference type="ARBA" id="ARBA00022691"/>
    </source>
</evidence>
<feature type="binding site" evidence="10">
    <location>
        <position position="295"/>
    </location>
    <ligand>
        <name>S-adenosyl-L-methionine</name>
        <dbReference type="ChEBI" id="CHEBI:59789"/>
    </ligand>
</feature>
<dbReference type="GO" id="GO:0005759">
    <property type="term" value="C:mitochondrial matrix"/>
    <property type="evidence" value="ECO:0007669"/>
    <property type="project" value="UniProtKB-SubCell"/>
</dbReference>
<dbReference type="VEuPathDB" id="FungiDB:C5L36_0B08460"/>
<sequence>MWKYYSRIFFKRKNFNTPCLSCNIDSHMNFCRPFIRKMSSGVFLKQLKPPRNEGMTKLDKSKFLVTKKVWALLLPEIRYINEFIGRKKPSSSSIALSIPQKPSLVEYTKEELSDEEYKKISLKNTKLKALLLKDDIRVTENDERGLNTEPELLKCNVPESTYKRLKEIGAIYKIHTLNFDFDYWPYDDILKAILPDSLVEQCPSAFTVAGHLAHLNLKEQYMPYRHIIGEVILEKFPNIKTVVNKTNNITSEFRTFEMEILAGEDNLVVTQKESGCQFTFDFGKVYWNSRLATEHERLIKSFGTGEIVCDVMGGVGPFAIPAGKKSCLVFANDLNPESFKYLKMNINQNKVDQFVKPSNLDGREFIRKSPQLIAEFQRSTPYIKYTDKSQGPGKRQKKQVSDEDQDAQPSKKRKQLQFDVPLFPSHYVMNLPDSAITFVDSYVGLYTNGYPNMTKEQIKNLPGYKLPIINVHHFEKYKEDEVEGDIEKELEKRIHSKIVNQLNYDIPVSDIKYHVVRQVAPCKLMYCISFKLPEDVAFAA</sequence>
<evidence type="ECO:0000256" key="3">
    <source>
        <dbReference type="ARBA" id="ARBA00022603"/>
    </source>
</evidence>
<dbReference type="Gene3D" id="3.40.50.150">
    <property type="entry name" value="Vaccinia Virus protein VP39"/>
    <property type="match status" value="1"/>
</dbReference>
<evidence type="ECO:0000256" key="10">
    <source>
        <dbReference type="HAMAP-Rule" id="MF_03152"/>
    </source>
</evidence>
<evidence type="ECO:0000256" key="6">
    <source>
        <dbReference type="ARBA" id="ARBA00022694"/>
    </source>
</evidence>
<comment type="similarity">
    <text evidence="1">Belongs to the class I-like SAM-binding methyltransferase superfamily. TRM5/TYW2 family.</text>
</comment>
<keyword evidence="4 10" id="KW-0808">Transferase</keyword>
<dbReference type="Pfam" id="PF25133">
    <property type="entry name" value="TYW2_N_2"/>
    <property type="match status" value="1"/>
</dbReference>
<evidence type="ECO:0000256" key="11">
    <source>
        <dbReference type="SAM" id="MobiDB-lite"/>
    </source>
</evidence>
<dbReference type="InterPro" id="IPR056744">
    <property type="entry name" value="TRM5/TYW2-like_N"/>
</dbReference>
<dbReference type="GO" id="GO:0070901">
    <property type="term" value="P:mitochondrial tRNA methylation"/>
    <property type="evidence" value="ECO:0007669"/>
    <property type="project" value="TreeGrafter"/>
</dbReference>
<feature type="binding site" evidence="10">
    <location>
        <begin position="333"/>
        <end position="334"/>
    </location>
    <ligand>
        <name>S-adenosyl-L-methionine</name>
        <dbReference type="ChEBI" id="CHEBI:59789"/>
    </ligand>
</feature>
<dbReference type="AlphaFoldDB" id="A0A2U9R2X1"/>
<dbReference type="Gene3D" id="3.30.300.110">
    <property type="entry name" value="Met-10+ protein-like domains"/>
    <property type="match status" value="1"/>
</dbReference>
<dbReference type="InterPro" id="IPR029063">
    <property type="entry name" value="SAM-dependent_MTases_sf"/>
</dbReference>